<accession>A0A7W3R9K2</accession>
<evidence type="ECO:0000313" key="3">
    <source>
        <dbReference type="Proteomes" id="UP000539313"/>
    </source>
</evidence>
<keyword evidence="1" id="KW-0812">Transmembrane</keyword>
<dbReference type="RefSeq" id="WP_182706653.1">
    <property type="nucleotide sequence ID" value="NZ_JACJII010000001.1"/>
</dbReference>
<organism evidence="2 3">
    <name type="scientific">Thermomonospora cellulosilytica</name>
    <dbReference type="NCBI Taxonomy" id="1411118"/>
    <lineage>
        <taxon>Bacteria</taxon>
        <taxon>Bacillati</taxon>
        <taxon>Actinomycetota</taxon>
        <taxon>Actinomycetes</taxon>
        <taxon>Streptosporangiales</taxon>
        <taxon>Thermomonosporaceae</taxon>
        <taxon>Thermomonospora</taxon>
    </lineage>
</organism>
<dbReference type="Proteomes" id="UP000539313">
    <property type="component" value="Unassembled WGS sequence"/>
</dbReference>
<dbReference type="InterPro" id="IPR021424">
    <property type="entry name" value="PorA"/>
</dbReference>
<gene>
    <name evidence="2" type="ORF">HNR21_004340</name>
</gene>
<comment type="caution">
    <text evidence="2">The sequence shown here is derived from an EMBL/GenBank/DDBJ whole genome shotgun (WGS) entry which is preliminary data.</text>
</comment>
<evidence type="ECO:0000313" key="2">
    <source>
        <dbReference type="EMBL" id="MBA9005458.1"/>
    </source>
</evidence>
<evidence type="ECO:0008006" key="4">
    <source>
        <dbReference type="Google" id="ProtNLM"/>
    </source>
</evidence>
<evidence type="ECO:0000256" key="1">
    <source>
        <dbReference type="SAM" id="Phobius"/>
    </source>
</evidence>
<dbReference type="EMBL" id="JACJII010000001">
    <property type="protein sequence ID" value="MBA9005458.1"/>
    <property type="molecule type" value="Genomic_DNA"/>
</dbReference>
<sequence>MRNIIGLVLIGLGVFALATGVLVRFYVAPELIAAPTDLYRVTRLQAQNATYLNPATGQMRTGATITATNTIRGDTRAAEGDVAVWDTTTVIEDVANATTIDVRNQRLAFDRRTAELVRCCRAAVQGDTGVAQSGIGLFWPVDVEKKDYRVFDATTRQAWPASFDGEETVQGVRTYRFVQTIPATRLAHAQVPNVPGSLLGLGADSGDVPVDRYHQAEITYWIDPRSGAPVSQRQHVVSTLRAENGPGQVVVADMDLRPTPESQRAMVDTVEDSAGRIRMMQTVIPALLVAGGLALAVAGTVLAGGDGRASRHRRDAREPAKV</sequence>
<keyword evidence="3" id="KW-1185">Reference proteome</keyword>
<dbReference type="Pfam" id="PF11271">
    <property type="entry name" value="PorA"/>
    <property type="match status" value="1"/>
</dbReference>
<reference evidence="2 3" key="1">
    <citation type="submission" date="2020-08" db="EMBL/GenBank/DDBJ databases">
        <title>Sequencing the genomes of 1000 actinobacteria strains.</title>
        <authorList>
            <person name="Klenk H.-P."/>
        </authorList>
    </citation>
    <scope>NUCLEOTIDE SEQUENCE [LARGE SCALE GENOMIC DNA]</scope>
    <source>
        <strain evidence="2 3">DSM 45823</strain>
    </source>
</reference>
<protein>
    <recommendedName>
        <fullName evidence="4">DUF3068 domain-containing protein</fullName>
    </recommendedName>
</protein>
<feature type="transmembrane region" description="Helical" evidence="1">
    <location>
        <begin position="283"/>
        <end position="304"/>
    </location>
</feature>
<name>A0A7W3R9K2_9ACTN</name>
<keyword evidence="1" id="KW-0472">Membrane</keyword>
<proteinExistence type="predicted"/>
<keyword evidence="1" id="KW-1133">Transmembrane helix</keyword>
<dbReference type="AlphaFoldDB" id="A0A7W3R9K2"/>